<keyword evidence="7" id="KW-0597">Phosphoprotein</keyword>
<evidence type="ECO:0000256" key="13">
    <source>
        <dbReference type="ARBA" id="ARBA00022842"/>
    </source>
</evidence>
<dbReference type="InterPro" id="IPR003593">
    <property type="entry name" value="AAA+_ATPase"/>
</dbReference>
<dbReference type="PANTHER" id="PTHR23078:SF3">
    <property type="entry name" value="VESICLE-FUSING ATPASE"/>
    <property type="match status" value="1"/>
</dbReference>
<evidence type="ECO:0000256" key="18">
    <source>
        <dbReference type="RuleBase" id="RU367045"/>
    </source>
</evidence>
<dbReference type="SUPFAM" id="SSF54585">
    <property type="entry name" value="Cdc48 domain 2-like"/>
    <property type="match status" value="1"/>
</dbReference>
<dbReference type="SUPFAM" id="SSF52540">
    <property type="entry name" value="P-loop containing nucleoside triphosphate hydrolases"/>
    <property type="match status" value="2"/>
</dbReference>
<gene>
    <name evidence="21" type="ORF">ALC57_02883</name>
</gene>
<dbReference type="GO" id="GO:0006891">
    <property type="term" value="P:intra-Golgi vesicle-mediated transport"/>
    <property type="evidence" value="ECO:0007669"/>
    <property type="project" value="TreeGrafter"/>
</dbReference>
<keyword evidence="18" id="KW-0931">ER-Golgi transport</keyword>
<dbReference type="EMBL" id="KQ978881">
    <property type="protein sequence ID" value="KYN27818.1"/>
    <property type="molecule type" value="Genomic_DNA"/>
</dbReference>
<protein>
    <recommendedName>
        <fullName evidence="4 18">Vesicle-fusing ATPase</fullName>
        <ecNumber evidence="3 18">3.6.4.6</ecNumber>
    </recommendedName>
</protein>
<dbReference type="EC" id="3.6.4.6" evidence="3 18"/>
<dbReference type="GO" id="GO:0035494">
    <property type="term" value="P:SNARE complex disassembly"/>
    <property type="evidence" value="ECO:0007669"/>
    <property type="project" value="InterPro"/>
</dbReference>
<dbReference type="InterPro" id="IPR009010">
    <property type="entry name" value="Asp_de-COase-like_dom_sf"/>
</dbReference>
<dbReference type="FunFam" id="3.40.50.300:FF:000166">
    <property type="entry name" value="vesicle-fusing ATPase isoform X1"/>
    <property type="match status" value="1"/>
</dbReference>
<keyword evidence="6 18" id="KW-0963">Cytoplasm</keyword>
<evidence type="ECO:0000256" key="14">
    <source>
        <dbReference type="ARBA" id="ARBA00022927"/>
    </source>
</evidence>
<dbReference type="GO" id="GO:0046872">
    <property type="term" value="F:metal ion binding"/>
    <property type="evidence" value="ECO:0007669"/>
    <property type="project" value="UniProtKB-UniRule"/>
</dbReference>
<comment type="catalytic activity">
    <reaction evidence="17 18">
        <text>ATP + H2O = ADP + phosphate + H(+)</text>
        <dbReference type="Rhea" id="RHEA:13065"/>
        <dbReference type="ChEBI" id="CHEBI:15377"/>
        <dbReference type="ChEBI" id="CHEBI:15378"/>
        <dbReference type="ChEBI" id="CHEBI:30616"/>
        <dbReference type="ChEBI" id="CHEBI:43474"/>
        <dbReference type="ChEBI" id="CHEBI:456216"/>
        <dbReference type="EC" id="3.6.4.6"/>
    </reaction>
</comment>
<proteinExistence type="inferred from homology"/>
<dbReference type="Proteomes" id="UP000078492">
    <property type="component" value="Unassembled WGS sequence"/>
</dbReference>
<dbReference type="AlphaFoldDB" id="A0A195EHT9"/>
<dbReference type="Gene3D" id="3.40.50.300">
    <property type="entry name" value="P-loop containing nucleotide triphosphate hydrolases"/>
    <property type="match status" value="2"/>
</dbReference>
<evidence type="ECO:0000256" key="8">
    <source>
        <dbReference type="ARBA" id="ARBA00022723"/>
    </source>
</evidence>
<dbReference type="PROSITE" id="PS00674">
    <property type="entry name" value="AAA"/>
    <property type="match status" value="1"/>
</dbReference>
<dbReference type="PANTHER" id="PTHR23078">
    <property type="entry name" value="VESICULAR-FUSION PROTEIN NSF"/>
    <property type="match status" value="1"/>
</dbReference>
<comment type="function">
    <text evidence="18">Required for vesicle-mediated transport. Catalyzes the fusion of transport vesicles within the Golgi cisternae. Is also required for transport from the endoplasmic reticulum to the Golgi stack. Seems to function as a fusion protein required for the delivery of cargo proteins to all compartments of the Golgi stack independent of vesicle origin.</text>
</comment>
<dbReference type="Gene3D" id="1.10.8.60">
    <property type="match status" value="2"/>
</dbReference>
<evidence type="ECO:0000256" key="11">
    <source>
        <dbReference type="ARBA" id="ARBA00022801"/>
    </source>
</evidence>
<keyword evidence="14 18" id="KW-0653">Protein transport</keyword>
<evidence type="ECO:0000313" key="21">
    <source>
        <dbReference type="EMBL" id="KYN27818.1"/>
    </source>
</evidence>
<comment type="similarity">
    <text evidence="2 18">Belongs to the AAA ATPase family.</text>
</comment>
<dbReference type="InterPro" id="IPR054419">
    <property type="entry name" value="NSF_ATPase_lid"/>
</dbReference>
<dbReference type="GO" id="GO:0005524">
    <property type="term" value="F:ATP binding"/>
    <property type="evidence" value="ECO:0007669"/>
    <property type="project" value="UniProtKB-UniRule"/>
</dbReference>
<dbReference type="CDD" id="cd00009">
    <property type="entry name" value="AAA"/>
    <property type="match status" value="1"/>
</dbReference>
<keyword evidence="22" id="KW-1185">Reference proteome</keyword>
<keyword evidence="11 18" id="KW-0378">Hydrolase</keyword>
<dbReference type="SUPFAM" id="SSF50692">
    <property type="entry name" value="ADC-like"/>
    <property type="match status" value="1"/>
</dbReference>
<dbReference type="Pfam" id="PF02933">
    <property type="entry name" value="CDC48_2"/>
    <property type="match status" value="1"/>
</dbReference>
<dbReference type="Gene3D" id="2.40.40.20">
    <property type="match status" value="1"/>
</dbReference>
<evidence type="ECO:0000256" key="6">
    <source>
        <dbReference type="ARBA" id="ARBA00022490"/>
    </source>
</evidence>
<dbReference type="InterPro" id="IPR039812">
    <property type="entry name" value="Vesicle-fus_ATPase"/>
</dbReference>
<dbReference type="FunFam" id="1.10.8.60:FF:000026">
    <property type="entry name" value="vesicle-fusing ATPase isoform X1"/>
    <property type="match status" value="1"/>
</dbReference>
<evidence type="ECO:0000256" key="7">
    <source>
        <dbReference type="ARBA" id="ARBA00022553"/>
    </source>
</evidence>
<dbReference type="InterPro" id="IPR003338">
    <property type="entry name" value="CDC4_N-term_subdom"/>
</dbReference>
<feature type="domain" description="AAA+ ATPase" evidence="19">
    <location>
        <begin position="326"/>
        <end position="473"/>
    </location>
</feature>
<evidence type="ECO:0000256" key="2">
    <source>
        <dbReference type="ARBA" id="ARBA00006914"/>
    </source>
</evidence>
<evidence type="ECO:0000313" key="22">
    <source>
        <dbReference type="Proteomes" id="UP000078492"/>
    </source>
</evidence>
<keyword evidence="9" id="KW-0677">Repeat</keyword>
<dbReference type="CDD" id="cd19504">
    <property type="entry name" value="RecA-like_NSF-SEC18_r1-like"/>
    <property type="match status" value="1"/>
</dbReference>
<comment type="subunit">
    <text evidence="16">Homohexamer. Interacts with GABARAP and GABARAPL2. Interacts with GRIA2. Interacts with PLK2, leading to disrupt the interaction with GRIA2. Interacts with MUSK; may regulate MUSK endocytosis and activity. Interacts with CDK16.</text>
</comment>
<dbReference type="SMART" id="SM01073">
    <property type="entry name" value="CDC48_N"/>
    <property type="match status" value="1"/>
</dbReference>
<reference evidence="21 22" key="1">
    <citation type="submission" date="2015-09" db="EMBL/GenBank/DDBJ databases">
        <title>Trachymyrmex cornetzi WGS genome.</title>
        <authorList>
            <person name="Nygaard S."/>
            <person name="Hu H."/>
            <person name="Boomsma J."/>
            <person name="Zhang G."/>
        </authorList>
    </citation>
    <scope>NUCLEOTIDE SEQUENCE [LARGE SCALE GENOMIC DNA]</scope>
    <source>
        <strain evidence="21">Tcor2-1</strain>
        <tissue evidence="21">Whole body</tissue>
    </source>
</reference>
<evidence type="ECO:0000256" key="1">
    <source>
        <dbReference type="ARBA" id="ARBA00004496"/>
    </source>
</evidence>
<dbReference type="GO" id="GO:0005795">
    <property type="term" value="C:Golgi stack"/>
    <property type="evidence" value="ECO:0007669"/>
    <property type="project" value="TreeGrafter"/>
</dbReference>
<dbReference type="InterPro" id="IPR029067">
    <property type="entry name" value="CDC48_domain_2-like_sf"/>
</dbReference>
<comment type="cofactor">
    <cofactor evidence="18">
        <name>Mg(2+)</name>
        <dbReference type="ChEBI" id="CHEBI:18420"/>
    </cofactor>
    <text evidence="18">Binds 1 Mg(2+) ion per subunit.</text>
</comment>
<dbReference type="InterPro" id="IPR003960">
    <property type="entry name" value="ATPase_AAA_CS"/>
</dbReference>
<dbReference type="FunFam" id="2.40.40.20:FF:000006">
    <property type="entry name" value="vesicle-fusing ATPase isoform X1"/>
    <property type="match status" value="1"/>
</dbReference>
<evidence type="ECO:0000256" key="12">
    <source>
        <dbReference type="ARBA" id="ARBA00022840"/>
    </source>
</evidence>
<keyword evidence="12 18" id="KW-0067">ATP-binding</keyword>
<dbReference type="GO" id="GO:0043001">
    <property type="term" value="P:Golgi to plasma membrane protein transport"/>
    <property type="evidence" value="ECO:0007669"/>
    <property type="project" value="TreeGrafter"/>
</dbReference>
<name>A0A195EHT9_9HYME</name>
<dbReference type="FunFam" id="1.10.8.60:FF:000031">
    <property type="entry name" value="vesicle-fusing ATPase isoform X1"/>
    <property type="match status" value="1"/>
</dbReference>
<dbReference type="Pfam" id="PF21964">
    <property type="entry name" value="NSF_ATPase_lid"/>
    <property type="match status" value="1"/>
</dbReference>
<comment type="subcellular location">
    <subcellularLocation>
        <location evidence="1 18">Cytoplasm</location>
    </subcellularLocation>
</comment>
<evidence type="ECO:0000259" key="19">
    <source>
        <dbReference type="SMART" id="SM00382"/>
    </source>
</evidence>
<dbReference type="Gene3D" id="3.10.330.10">
    <property type="match status" value="1"/>
</dbReference>
<keyword evidence="5 18" id="KW-0813">Transport</keyword>
<keyword evidence="15" id="KW-0007">Acetylation</keyword>
<dbReference type="GO" id="GO:0016887">
    <property type="term" value="F:ATP hydrolysis activity"/>
    <property type="evidence" value="ECO:0007669"/>
    <property type="project" value="InterPro"/>
</dbReference>
<dbReference type="Pfam" id="PF02359">
    <property type="entry name" value="CDC48_N"/>
    <property type="match status" value="1"/>
</dbReference>
<evidence type="ECO:0000256" key="17">
    <source>
        <dbReference type="ARBA" id="ARBA00048883"/>
    </source>
</evidence>
<evidence type="ECO:0000256" key="4">
    <source>
        <dbReference type="ARBA" id="ARBA00019912"/>
    </source>
</evidence>
<dbReference type="InterPro" id="IPR004201">
    <property type="entry name" value="Cdc48_dom2"/>
</dbReference>
<organism evidence="21 22">
    <name type="scientific">Trachymyrmex cornetzi</name>
    <dbReference type="NCBI Taxonomy" id="471704"/>
    <lineage>
        <taxon>Eukaryota</taxon>
        <taxon>Metazoa</taxon>
        <taxon>Ecdysozoa</taxon>
        <taxon>Arthropoda</taxon>
        <taxon>Hexapoda</taxon>
        <taxon>Insecta</taxon>
        <taxon>Pterygota</taxon>
        <taxon>Neoptera</taxon>
        <taxon>Endopterygota</taxon>
        <taxon>Hymenoptera</taxon>
        <taxon>Apocrita</taxon>
        <taxon>Aculeata</taxon>
        <taxon>Formicoidea</taxon>
        <taxon>Formicidae</taxon>
        <taxon>Myrmicinae</taxon>
        <taxon>Trachymyrmex</taxon>
    </lineage>
</organism>
<evidence type="ECO:0000256" key="10">
    <source>
        <dbReference type="ARBA" id="ARBA00022741"/>
    </source>
</evidence>
<dbReference type="InterPro" id="IPR027417">
    <property type="entry name" value="P-loop_NTPase"/>
</dbReference>
<dbReference type="InterPro" id="IPR003959">
    <property type="entry name" value="ATPase_AAA_core"/>
</dbReference>
<keyword evidence="10 18" id="KW-0547">Nucleotide-binding</keyword>
<dbReference type="STRING" id="471704.A0A195EHT9"/>
<dbReference type="InterPro" id="IPR041569">
    <property type="entry name" value="AAA_lid_3"/>
</dbReference>
<keyword evidence="8 18" id="KW-0479">Metal-binding</keyword>
<keyword evidence="13 18" id="KW-0460">Magnesium</keyword>
<accession>A0A195EHT9</accession>
<evidence type="ECO:0000256" key="3">
    <source>
        <dbReference type="ARBA" id="ARBA00012674"/>
    </source>
</evidence>
<dbReference type="Pfam" id="PF00004">
    <property type="entry name" value="AAA"/>
    <property type="match status" value="2"/>
</dbReference>
<feature type="domain" description="CDC48 N-terminal subdomain" evidence="20">
    <location>
        <begin position="76"/>
        <end position="158"/>
    </location>
</feature>
<evidence type="ECO:0000256" key="5">
    <source>
        <dbReference type="ARBA" id="ARBA00022448"/>
    </source>
</evidence>
<sequence>MSKMVSTIQIVKTKHEFHCHRKWTMPPGGVGFIDKRACEEPPPCNLFRSIVPPTSNRSRINNSPSSSLLSCIKYKRMKAVRCPTDELSLSNCAIINADDFPDDVRHIEVTTAPNYHFVFTVRTHHEIPRCTVGFSLPQRKWATLSLNQEIEVRPYHFDPTSNTECLCNIVLEADFLQKKTVTLEPYNTDEMAKDFLMQFSGQAFTVGQQLAFQFKDKKLLGLVVKSLEAADLSAISSGQSTMPKKTKMGRCLGDTIIQFEKAETSSLNLVGQSKGKAVRQAIINPDWDFQKMGIGGLDKEFSAIFRRAFASRVFPTEIVTQLGCKHVKGILLYGPPGTGKTLMARQIGTMLNAREPKIVNGPQILDKYVGESEANIRRLFAEAEDEEKRLGPNSGLHIIIFDEIDAICKSRGSVAGNTGVHDTVVNQLLAKIDGVEQLNNILVIGMTNRRDMIDEALLRPGRLELQMEISLPDEHGRHQILNIHTCRMREYKKIAPDVDLKEMATLTKNFSGAELEGLVRAAQSTAMNRLIKAASKVEVDPAAMEKLMVSRSDFFHALEHDVKPAFGTSAEALTQLLTRGIIHWGRPVVEILADGGLCIQQARATEGSGLVSVLLEGPPNSGKTALAAQIATNSDFPFVKVCTPEDMVGYIESAKCLSIRKVFDDAYRSQLSCILVDNIERLLDYGPIGPRYSNLTLQALLVLLKKSPPPGRKLLILCTSSRRQVLDDLELLPAFNTILHVPNLSSPDHLLSVLDEVDLFSKHEMASLHAKLQGKRVFIGIKKLLCLIDMARQVEPSYRVAKFLSKLEEEGGLE</sequence>
<dbReference type="FunFam" id="3.40.50.300:FF:000187">
    <property type="entry name" value="Vesicular-fusion ATPase SEC18"/>
    <property type="match status" value="1"/>
</dbReference>
<evidence type="ECO:0000256" key="9">
    <source>
        <dbReference type="ARBA" id="ARBA00022737"/>
    </source>
</evidence>
<evidence type="ECO:0000256" key="15">
    <source>
        <dbReference type="ARBA" id="ARBA00022990"/>
    </source>
</evidence>
<evidence type="ECO:0000256" key="16">
    <source>
        <dbReference type="ARBA" id="ARBA00046527"/>
    </source>
</evidence>
<dbReference type="SMART" id="SM00382">
    <property type="entry name" value="AAA"/>
    <property type="match status" value="2"/>
</dbReference>
<dbReference type="Pfam" id="PF17862">
    <property type="entry name" value="AAA_lid_3"/>
    <property type="match status" value="1"/>
</dbReference>
<evidence type="ECO:0000259" key="20">
    <source>
        <dbReference type="SMART" id="SM01073"/>
    </source>
</evidence>
<feature type="domain" description="AAA+ ATPase" evidence="19">
    <location>
        <begin position="609"/>
        <end position="745"/>
    </location>
</feature>